<proteinExistence type="predicted"/>
<accession>A0A6M3LXZ4</accession>
<dbReference type="EMBL" id="MT143496">
    <property type="protein sequence ID" value="QJA97468.1"/>
    <property type="molecule type" value="Genomic_DNA"/>
</dbReference>
<protein>
    <submittedName>
        <fullName evidence="1">Uncharacterized protein</fullName>
    </submittedName>
</protein>
<gene>
    <name evidence="1" type="ORF">MM415B06218_0006</name>
</gene>
<name>A0A6M3LXZ4_9ZZZZ</name>
<dbReference type="AlphaFoldDB" id="A0A6M3LXZ4"/>
<sequence>MTLTHVEWMHREQGSTSFVLNKGDKLRIRIRNKPDPFENVLEYEALYDGELVTVRTDFKYDHESEV</sequence>
<evidence type="ECO:0000313" key="1">
    <source>
        <dbReference type="EMBL" id="QJA97468.1"/>
    </source>
</evidence>
<reference evidence="1" key="1">
    <citation type="submission" date="2020-03" db="EMBL/GenBank/DDBJ databases">
        <title>The deep terrestrial virosphere.</title>
        <authorList>
            <person name="Holmfeldt K."/>
            <person name="Nilsson E."/>
            <person name="Simone D."/>
            <person name="Lopez-Fernandez M."/>
            <person name="Wu X."/>
            <person name="de Brujin I."/>
            <person name="Lundin D."/>
            <person name="Andersson A."/>
            <person name="Bertilsson S."/>
            <person name="Dopson M."/>
        </authorList>
    </citation>
    <scope>NUCLEOTIDE SEQUENCE</scope>
    <source>
        <strain evidence="1">MM415B06218</strain>
    </source>
</reference>
<organism evidence="1">
    <name type="scientific">viral metagenome</name>
    <dbReference type="NCBI Taxonomy" id="1070528"/>
    <lineage>
        <taxon>unclassified sequences</taxon>
        <taxon>metagenomes</taxon>
        <taxon>organismal metagenomes</taxon>
    </lineage>
</organism>